<evidence type="ECO:0000313" key="2">
    <source>
        <dbReference type="Proteomes" id="UP000254925"/>
    </source>
</evidence>
<gene>
    <name evidence="1" type="ORF">DES45_11323</name>
</gene>
<organism evidence="1 2">
    <name type="scientific">Microvirga subterranea</name>
    <dbReference type="NCBI Taxonomy" id="186651"/>
    <lineage>
        <taxon>Bacteria</taxon>
        <taxon>Pseudomonadati</taxon>
        <taxon>Pseudomonadota</taxon>
        <taxon>Alphaproteobacteria</taxon>
        <taxon>Hyphomicrobiales</taxon>
        <taxon>Methylobacteriaceae</taxon>
        <taxon>Microvirga</taxon>
    </lineage>
</organism>
<dbReference type="OrthoDB" id="9802991at2"/>
<comment type="caution">
    <text evidence="1">The sequence shown here is derived from an EMBL/GenBank/DDBJ whole genome shotgun (WGS) entry which is preliminary data.</text>
</comment>
<accession>A0A370HEZ4</accession>
<dbReference type="AlphaFoldDB" id="A0A370HEZ4"/>
<evidence type="ECO:0000313" key="1">
    <source>
        <dbReference type="EMBL" id="RDI53602.1"/>
    </source>
</evidence>
<keyword evidence="2" id="KW-1185">Reference proteome</keyword>
<protein>
    <submittedName>
        <fullName evidence="1">Uncharacterized protein</fullName>
    </submittedName>
</protein>
<dbReference type="Proteomes" id="UP000254925">
    <property type="component" value="Unassembled WGS sequence"/>
</dbReference>
<proteinExistence type="predicted"/>
<dbReference type="RefSeq" id="WP_114772604.1">
    <property type="nucleotide sequence ID" value="NZ_QQBB01000013.1"/>
</dbReference>
<sequence length="80" mass="8353">MSKAEDNGRLPIEDHNTCIVVFGADSGQAREVAEEIARNAFHNVSFYAGSQADLKLANNLGAPLSLGAAGCYSRGLVMAA</sequence>
<dbReference type="EMBL" id="QQBB01000013">
    <property type="protein sequence ID" value="RDI53602.1"/>
    <property type="molecule type" value="Genomic_DNA"/>
</dbReference>
<name>A0A370HEZ4_9HYPH</name>
<reference evidence="1 2" key="1">
    <citation type="submission" date="2018-07" db="EMBL/GenBank/DDBJ databases">
        <title>Genomic Encyclopedia of Type Strains, Phase IV (KMG-IV): sequencing the most valuable type-strain genomes for metagenomic binning, comparative biology and taxonomic classification.</title>
        <authorList>
            <person name="Goeker M."/>
        </authorList>
    </citation>
    <scope>NUCLEOTIDE SEQUENCE [LARGE SCALE GENOMIC DNA]</scope>
    <source>
        <strain evidence="1 2">DSM 14364</strain>
    </source>
</reference>